<sequence length="90" mass="9841">MQVKRGLTKSRLECHRKSNAIAGGGALVFKTPSMTLYIRVHNSLISLCFLEPDTAKSYPFTEPNNVNRVRVIWISYFFGSGGIGSGSGFG</sequence>
<organism evidence="1 2">
    <name type="scientific">Helianthus annuus</name>
    <name type="common">Common sunflower</name>
    <dbReference type="NCBI Taxonomy" id="4232"/>
    <lineage>
        <taxon>Eukaryota</taxon>
        <taxon>Viridiplantae</taxon>
        <taxon>Streptophyta</taxon>
        <taxon>Embryophyta</taxon>
        <taxon>Tracheophyta</taxon>
        <taxon>Spermatophyta</taxon>
        <taxon>Magnoliopsida</taxon>
        <taxon>eudicotyledons</taxon>
        <taxon>Gunneridae</taxon>
        <taxon>Pentapetalae</taxon>
        <taxon>asterids</taxon>
        <taxon>campanulids</taxon>
        <taxon>Asterales</taxon>
        <taxon>Asteraceae</taxon>
        <taxon>Asteroideae</taxon>
        <taxon>Heliantheae alliance</taxon>
        <taxon>Heliantheae</taxon>
        <taxon>Helianthus</taxon>
    </lineage>
</organism>
<comment type="caution">
    <text evidence="1">The sequence shown here is derived from an EMBL/GenBank/DDBJ whole genome shotgun (WGS) entry which is preliminary data.</text>
</comment>
<protein>
    <submittedName>
        <fullName evidence="1">Uncharacterized protein</fullName>
    </submittedName>
</protein>
<gene>
    <name evidence="1" type="ORF">HanXRQr2_Chr04g0146361</name>
</gene>
<name>A0A9K3NQ46_HELAN</name>
<keyword evidence="2" id="KW-1185">Reference proteome</keyword>
<dbReference type="AlphaFoldDB" id="A0A9K3NQ46"/>
<dbReference type="Proteomes" id="UP000215914">
    <property type="component" value="Unassembled WGS sequence"/>
</dbReference>
<dbReference type="Gramene" id="mRNA:HanXRQr2_Chr04g0146361">
    <property type="protein sequence ID" value="CDS:HanXRQr2_Chr04g0146361.1"/>
    <property type="gene ID" value="HanXRQr2_Chr04g0146361"/>
</dbReference>
<reference evidence="1" key="2">
    <citation type="submission" date="2020-06" db="EMBL/GenBank/DDBJ databases">
        <title>Helianthus annuus Genome sequencing and assembly Release 2.</title>
        <authorList>
            <person name="Gouzy J."/>
            <person name="Langlade N."/>
            <person name="Munos S."/>
        </authorList>
    </citation>
    <scope>NUCLEOTIDE SEQUENCE</scope>
    <source>
        <tissue evidence="1">Leaves</tissue>
    </source>
</reference>
<proteinExistence type="predicted"/>
<reference evidence="1" key="1">
    <citation type="journal article" date="2017" name="Nature">
        <title>The sunflower genome provides insights into oil metabolism, flowering and Asterid evolution.</title>
        <authorList>
            <person name="Badouin H."/>
            <person name="Gouzy J."/>
            <person name="Grassa C.J."/>
            <person name="Murat F."/>
            <person name="Staton S.E."/>
            <person name="Cottret L."/>
            <person name="Lelandais-Briere C."/>
            <person name="Owens G.L."/>
            <person name="Carrere S."/>
            <person name="Mayjonade B."/>
            <person name="Legrand L."/>
            <person name="Gill N."/>
            <person name="Kane N.C."/>
            <person name="Bowers J.E."/>
            <person name="Hubner S."/>
            <person name="Bellec A."/>
            <person name="Berard A."/>
            <person name="Berges H."/>
            <person name="Blanchet N."/>
            <person name="Boniface M.C."/>
            <person name="Brunel D."/>
            <person name="Catrice O."/>
            <person name="Chaidir N."/>
            <person name="Claudel C."/>
            <person name="Donnadieu C."/>
            <person name="Faraut T."/>
            <person name="Fievet G."/>
            <person name="Helmstetter N."/>
            <person name="King M."/>
            <person name="Knapp S.J."/>
            <person name="Lai Z."/>
            <person name="Le Paslier M.C."/>
            <person name="Lippi Y."/>
            <person name="Lorenzon L."/>
            <person name="Mandel J.R."/>
            <person name="Marage G."/>
            <person name="Marchand G."/>
            <person name="Marquand E."/>
            <person name="Bret-Mestries E."/>
            <person name="Morien E."/>
            <person name="Nambeesan S."/>
            <person name="Nguyen T."/>
            <person name="Pegot-Espagnet P."/>
            <person name="Pouilly N."/>
            <person name="Raftis F."/>
            <person name="Sallet E."/>
            <person name="Schiex T."/>
            <person name="Thomas J."/>
            <person name="Vandecasteele C."/>
            <person name="Vares D."/>
            <person name="Vear F."/>
            <person name="Vautrin S."/>
            <person name="Crespi M."/>
            <person name="Mangin B."/>
            <person name="Burke J.M."/>
            <person name="Salse J."/>
            <person name="Munos S."/>
            <person name="Vincourt P."/>
            <person name="Rieseberg L.H."/>
            <person name="Langlade N.B."/>
        </authorList>
    </citation>
    <scope>NUCLEOTIDE SEQUENCE</scope>
    <source>
        <tissue evidence="1">Leaves</tissue>
    </source>
</reference>
<dbReference type="EMBL" id="MNCJ02000319">
    <property type="protein sequence ID" value="KAF5808521.1"/>
    <property type="molecule type" value="Genomic_DNA"/>
</dbReference>
<evidence type="ECO:0000313" key="1">
    <source>
        <dbReference type="EMBL" id="KAF5808521.1"/>
    </source>
</evidence>
<accession>A0A9K3NQ46</accession>
<evidence type="ECO:0000313" key="2">
    <source>
        <dbReference type="Proteomes" id="UP000215914"/>
    </source>
</evidence>